<feature type="compositionally biased region" description="Basic and acidic residues" evidence="2">
    <location>
        <begin position="340"/>
        <end position="354"/>
    </location>
</feature>
<evidence type="ECO:0000256" key="2">
    <source>
        <dbReference type="SAM" id="MobiDB-lite"/>
    </source>
</evidence>
<feature type="transmembrane region" description="Helical" evidence="3">
    <location>
        <begin position="177"/>
        <end position="199"/>
    </location>
</feature>
<dbReference type="PANTHER" id="PTHR11360:SF286">
    <property type="entry name" value="GH22266P"/>
    <property type="match status" value="1"/>
</dbReference>
<reference evidence="6" key="1">
    <citation type="submission" date="2025-08" db="UniProtKB">
        <authorList>
            <consortium name="RefSeq"/>
        </authorList>
    </citation>
    <scope>IDENTIFICATION</scope>
</reference>
<evidence type="ECO:0000259" key="4">
    <source>
        <dbReference type="PROSITE" id="PS50850"/>
    </source>
</evidence>
<feature type="transmembrane region" description="Helical" evidence="3">
    <location>
        <begin position="835"/>
        <end position="855"/>
    </location>
</feature>
<keyword evidence="3" id="KW-0812">Transmembrane</keyword>
<feature type="region of interest" description="Disordered" evidence="2">
    <location>
        <begin position="511"/>
        <end position="556"/>
    </location>
</feature>
<evidence type="ECO:0000313" key="5">
    <source>
        <dbReference type="Proteomes" id="UP000694888"/>
    </source>
</evidence>
<feature type="region of interest" description="Disordered" evidence="2">
    <location>
        <begin position="389"/>
        <end position="426"/>
    </location>
</feature>
<feature type="transmembrane region" description="Helical" evidence="3">
    <location>
        <begin position="153"/>
        <end position="171"/>
    </location>
</feature>
<protein>
    <submittedName>
        <fullName evidence="6">Uncharacterized protein LOC101855494</fullName>
    </submittedName>
</protein>
<dbReference type="GeneID" id="101855494"/>
<feature type="compositionally biased region" description="Basic and acidic residues" evidence="2">
    <location>
        <begin position="49"/>
        <end position="59"/>
    </location>
</feature>
<feature type="transmembrane region" description="Helical" evidence="3">
    <location>
        <begin position="802"/>
        <end position="823"/>
    </location>
</feature>
<feature type="transmembrane region" description="Helical" evidence="3">
    <location>
        <begin position="717"/>
        <end position="740"/>
    </location>
</feature>
<evidence type="ECO:0000256" key="3">
    <source>
        <dbReference type="SAM" id="Phobius"/>
    </source>
</evidence>
<dbReference type="Pfam" id="PF07690">
    <property type="entry name" value="MFS_1"/>
    <property type="match status" value="2"/>
</dbReference>
<accession>A0ABM0JQM0</accession>
<dbReference type="PROSITE" id="PS50850">
    <property type="entry name" value="MFS"/>
    <property type="match status" value="1"/>
</dbReference>
<feature type="compositionally biased region" description="Basic and acidic residues" evidence="2">
    <location>
        <begin position="389"/>
        <end position="402"/>
    </location>
</feature>
<proteinExistence type="predicted"/>
<sequence length="867" mass="94959">MDKRRPPQSAQQSCNNNDNKNNDPVSKANDDNDKNDDDDGYDSTTVSADAKKIPKRNDRNSSNSSNSSNGYSDGANTRNQQEGGYGWVIVIASFFNAFIIDGTGSCFGLLFPYIVEKYESSAFVASFAGSLFVALMIMGTVSAELVRRFGFRSVSMLGGVLSCVAFVASVFSPNIIVFILTYGLMAGCSCGLVFVPSIVIVNGYFHEKRGLANGIITSGSGAGLLCLAPFINFLLERYHLEGTVLILAGILLNMCVFSSLYRPPSLGTSHKTGEQGGRKDGCWSEQRELQSHSKEGSNRWFGDEGVESWETDFADICEISLTASNESLPYAQSKTSVDGSKYDDRPAQESSIHEKKPKSALQYLQYRLFAKSRSDHASLFPHLQFGSQKKLERTGKGTERVQWKSAHQLQGDDHLQPSSNPQVSDRLHRSAHNLPTWTTDKEHDSAPRGKQQYLLSTNHGTSEHSHHHSHRPHSQSHLLPPDHGSNLYLAGSISTLKSLHNKHLHSLHASQSSALHVDHHHHSSSRIPKDNCDDEQPSDLLVLGNSTTENSLHLPPKLKTSHNYIHNTHSPFQSVSNVSAKDHSIGALPNGKPNESVLQEHLLNNSDKHAPQNKSQQIMPPILILSPTGHQGSNSYLNIPSYHKSTENVDIIETCPAFPDVDESLPFSGYTTRQLLSMPAFHIFCFGASLIQFGYPIAGTFLADYAYQYGLSSSHTAILMVLLGSSNIFGRLLAGSLANLGLDPLRLNNMSLVLGGLACLLSPLYTQFWSLCVLASLFGFFLGFFPPLQPLILVEYFGLDSLVSAFGFLTTIKGLANIVGAPIAGRIYDASGNYAYSFVFAGACFLTSALVHWLMTLARPQLSIRDR</sequence>
<feature type="transmembrane region" description="Helical" evidence="3">
    <location>
        <begin position="752"/>
        <end position="782"/>
    </location>
</feature>
<dbReference type="InterPro" id="IPR050327">
    <property type="entry name" value="Proton-linked_MCT"/>
</dbReference>
<feature type="region of interest" description="Disordered" evidence="2">
    <location>
        <begin position="1"/>
        <end position="76"/>
    </location>
</feature>
<dbReference type="InterPro" id="IPR036259">
    <property type="entry name" value="MFS_trans_sf"/>
</dbReference>
<feature type="transmembrane region" description="Helical" evidence="3">
    <location>
        <begin position="243"/>
        <end position="261"/>
    </location>
</feature>
<feature type="region of interest" description="Disordered" evidence="2">
    <location>
        <begin position="458"/>
        <end position="483"/>
    </location>
</feature>
<dbReference type="SUPFAM" id="SSF103473">
    <property type="entry name" value="MFS general substrate transporter"/>
    <property type="match status" value="2"/>
</dbReference>
<keyword evidence="3" id="KW-0472">Membrane</keyword>
<feature type="compositionally biased region" description="Low complexity" evidence="2">
    <location>
        <begin position="60"/>
        <end position="69"/>
    </location>
</feature>
<evidence type="ECO:0000256" key="1">
    <source>
        <dbReference type="ARBA" id="ARBA00004141"/>
    </source>
</evidence>
<keyword evidence="3" id="KW-1133">Transmembrane helix</keyword>
<dbReference type="RefSeq" id="XP_005099249.1">
    <property type="nucleotide sequence ID" value="XM_005099192.3"/>
</dbReference>
<gene>
    <name evidence="6" type="primary">LOC101855494</name>
</gene>
<dbReference type="Proteomes" id="UP000694888">
    <property type="component" value="Unplaced"/>
</dbReference>
<feature type="compositionally biased region" description="Basic residues" evidence="2">
    <location>
        <begin position="465"/>
        <end position="474"/>
    </location>
</feature>
<dbReference type="InterPro" id="IPR011701">
    <property type="entry name" value="MFS"/>
</dbReference>
<dbReference type="InterPro" id="IPR020846">
    <property type="entry name" value="MFS_dom"/>
</dbReference>
<name>A0ABM0JQM0_APLCA</name>
<keyword evidence="5" id="KW-1185">Reference proteome</keyword>
<organism evidence="5 6">
    <name type="scientific">Aplysia californica</name>
    <name type="common">California sea hare</name>
    <dbReference type="NCBI Taxonomy" id="6500"/>
    <lineage>
        <taxon>Eukaryota</taxon>
        <taxon>Metazoa</taxon>
        <taxon>Spiralia</taxon>
        <taxon>Lophotrochozoa</taxon>
        <taxon>Mollusca</taxon>
        <taxon>Gastropoda</taxon>
        <taxon>Heterobranchia</taxon>
        <taxon>Euthyneura</taxon>
        <taxon>Tectipleura</taxon>
        <taxon>Aplysiida</taxon>
        <taxon>Aplysioidea</taxon>
        <taxon>Aplysiidae</taxon>
        <taxon>Aplysia</taxon>
    </lineage>
</organism>
<comment type="subcellular location">
    <subcellularLocation>
        <location evidence="1">Membrane</location>
        <topology evidence="1">Multi-pass membrane protein</topology>
    </subcellularLocation>
</comment>
<feature type="transmembrane region" description="Helical" evidence="3">
    <location>
        <begin position="87"/>
        <end position="115"/>
    </location>
</feature>
<evidence type="ECO:0000313" key="6">
    <source>
        <dbReference type="RefSeq" id="XP_005099249.1"/>
    </source>
</evidence>
<feature type="transmembrane region" description="Helical" evidence="3">
    <location>
        <begin position="121"/>
        <end position="141"/>
    </location>
</feature>
<dbReference type="PANTHER" id="PTHR11360">
    <property type="entry name" value="MONOCARBOXYLATE TRANSPORTER"/>
    <property type="match status" value="1"/>
</dbReference>
<feature type="region of interest" description="Disordered" evidence="2">
    <location>
        <begin position="332"/>
        <end position="356"/>
    </location>
</feature>
<feature type="domain" description="Major facilitator superfamily (MFS) profile" evidence="4">
    <location>
        <begin position="680"/>
        <end position="867"/>
    </location>
</feature>
<feature type="transmembrane region" description="Helical" evidence="3">
    <location>
        <begin position="675"/>
        <end position="697"/>
    </location>
</feature>
<feature type="transmembrane region" description="Helical" evidence="3">
    <location>
        <begin position="211"/>
        <end position="231"/>
    </location>
</feature>
<dbReference type="Gene3D" id="1.20.1250.20">
    <property type="entry name" value="MFS general substrate transporter like domains"/>
    <property type="match status" value="2"/>
</dbReference>